<sequence length="285" mass="31099">MVHLDLTLLHSFKTIAESKNISVASQRLNKTQAAVSIQMKKLEDLVGERLIVRGHQTAELTSQGERMLQYATKMLALSDEAIDYFVKGEVCGSVRFGIPDDYASAFLSPALKEFTQRHPRVNLKIRNDISQNLFTALEDGELDLALVTQRNADGNGEILRCDQLQWVSAAGFNVDPNGPIPLALYPHGCGYRRQILSALSGCPLDYEIAFECTGVTGVQIAVESGLAIAATSAPLILPSWQILDSKTTGLPPLGNVTIELRQSPGGSSPAVRFFADELRKHVPLR</sequence>
<dbReference type="AlphaFoldDB" id="A0A0P9LM23"/>
<dbReference type="SUPFAM" id="SSF46785">
    <property type="entry name" value="Winged helix' DNA-binding domain"/>
    <property type="match status" value="1"/>
</dbReference>
<dbReference type="InterPro" id="IPR000847">
    <property type="entry name" value="LysR_HTH_N"/>
</dbReference>
<keyword evidence="3" id="KW-0238">DNA-binding</keyword>
<comment type="similarity">
    <text evidence="1">Belongs to the LysR transcriptional regulatory family.</text>
</comment>
<dbReference type="EMBL" id="RBOC01000179">
    <property type="protein sequence ID" value="RMM04597.1"/>
    <property type="molecule type" value="Genomic_DNA"/>
</dbReference>
<gene>
    <name evidence="5" type="ORF">ALQ84_02163</name>
</gene>
<dbReference type="PRINTS" id="PR00039">
    <property type="entry name" value="HTHLYSR"/>
</dbReference>
<dbReference type="PANTHER" id="PTHR30579:SF7">
    <property type="entry name" value="HTH-TYPE TRANSCRIPTIONAL REGULATOR LRHA-RELATED"/>
    <property type="match status" value="1"/>
</dbReference>
<dbReference type="InterPro" id="IPR050176">
    <property type="entry name" value="LTTR"/>
</dbReference>
<comment type="caution">
    <text evidence="5">The sequence shown here is derived from an EMBL/GenBank/DDBJ whole genome shotgun (WGS) entry which is preliminary data.</text>
</comment>
<dbReference type="GO" id="GO:0003700">
    <property type="term" value="F:DNA-binding transcription factor activity"/>
    <property type="evidence" value="ECO:0007669"/>
    <property type="project" value="InterPro"/>
</dbReference>
<dbReference type="Gene3D" id="3.40.190.10">
    <property type="entry name" value="Periplasmic binding protein-like II"/>
    <property type="match status" value="2"/>
</dbReference>
<evidence type="ECO:0000256" key="4">
    <source>
        <dbReference type="ARBA" id="ARBA00023163"/>
    </source>
</evidence>
<dbReference type="InterPro" id="IPR036388">
    <property type="entry name" value="WH-like_DNA-bd_sf"/>
</dbReference>
<organism evidence="5 6">
    <name type="scientific">Pseudomonas caricapapayae</name>
    <dbReference type="NCBI Taxonomy" id="46678"/>
    <lineage>
        <taxon>Bacteria</taxon>
        <taxon>Pseudomonadati</taxon>
        <taxon>Pseudomonadota</taxon>
        <taxon>Gammaproteobacteria</taxon>
        <taxon>Pseudomonadales</taxon>
        <taxon>Pseudomonadaceae</taxon>
        <taxon>Pseudomonas</taxon>
    </lineage>
</organism>
<proteinExistence type="inferred from homology"/>
<evidence type="ECO:0000256" key="3">
    <source>
        <dbReference type="ARBA" id="ARBA00023125"/>
    </source>
</evidence>
<dbReference type="InterPro" id="IPR005119">
    <property type="entry name" value="LysR_subst-bd"/>
</dbReference>
<dbReference type="InterPro" id="IPR036390">
    <property type="entry name" value="WH_DNA-bd_sf"/>
</dbReference>
<name>A0A0P9LM23_9PSED</name>
<dbReference type="Gene3D" id="1.10.10.10">
    <property type="entry name" value="Winged helix-like DNA-binding domain superfamily/Winged helix DNA-binding domain"/>
    <property type="match status" value="1"/>
</dbReference>
<evidence type="ECO:0000256" key="1">
    <source>
        <dbReference type="ARBA" id="ARBA00009437"/>
    </source>
</evidence>
<dbReference type="SUPFAM" id="SSF53850">
    <property type="entry name" value="Periplasmic binding protein-like II"/>
    <property type="match status" value="1"/>
</dbReference>
<dbReference type="Pfam" id="PF03466">
    <property type="entry name" value="LysR_substrate"/>
    <property type="match status" value="1"/>
</dbReference>
<evidence type="ECO:0000256" key="2">
    <source>
        <dbReference type="ARBA" id="ARBA00023015"/>
    </source>
</evidence>
<reference evidence="5 6" key="1">
    <citation type="submission" date="2018-08" db="EMBL/GenBank/DDBJ databases">
        <title>Recombination of ecologically and evolutionarily significant loci maintains genetic cohesion in the Pseudomonas syringae species complex.</title>
        <authorList>
            <person name="Dillon M."/>
            <person name="Thakur S."/>
            <person name="Almeida R.N.D."/>
            <person name="Weir B.S."/>
            <person name="Guttman D.S."/>
        </authorList>
    </citation>
    <scope>NUCLEOTIDE SEQUENCE [LARGE SCALE GENOMIC DNA]</scope>
    <source>
        <strain evidence="5 6">ICMP 4086</strain>
    </source>
</reference>
<dbReference type="PANTHER" id="PTHR30579">
    <property type="entry name" value="TRANSCRIPTIONAL REGULATOR"/>
    <property type="match status" value="1"/>
</dbReference>
<evidence type="ECO:0000313" key="6">
    <source>
        <dbReference type="Proteomes" id="UP000278587"/>
    </source>
</evidence>
<dbReference type="RefSeq" id="WP_083493376.1">
    <property type="nucleotide sequence ID" value="NZ_LJPW01000150.1"/>
</dbReference>
<dbReference type="PROSITE" id="PS50931">
    <property type="entry name" value="HTH_LYSR"/>
    <property type="match status" value="1"/>
</dbReference>
<keyword evidence="4" id="KW-0804">Transcription</keyword>
<dbReference type="Proteomes" id="UP000278587">
    <property type="component" value="Unassembled WGS sequence"/>
</dbReference>
<dbReference type="Pfam" id="PF00126">
    <property type="entry name" value="HTH_1"/>
    <property type="match status" value="1"/>
</dbReference>
<protein>
    <submittedName>
        <fullName evidence="5">Uncharacterized protein</fullName>
    </submittedName>
</protein>
<evidence type="ECO:0000313" key="5">
    <source>
        <dbReference type="EMBL" id="RMM04597.1"/>
    </source>
</evidence>
<dbReference type="OrthoDB" id="5723059at2"/>
<accession>A0A0P9LM23</accession>
<keyword evidence="2" id="KW-0805">Transcription regulation</keyword>
<dbReference type="GO" id="GO:0003677">
    <property type="term" value="F:DNA binding"/>
    <property type="evidence" value="ECO:0007669"/>
    <property type="project" value="UniProtKB-KW"/>
</dbReference>